<comment type="caution">
    <text evidence="2">The sequence shown here is derived from an EMBL/GenBank/DDBJ whole genome shotgun (WGS) entry which is preliminary data.</text>
</comment>
<reference evidence="3" key="1">
    <citation type="journal article" date="2018" name="Sci. Rep.">
        <title>Lignite coal burning seam in the remote Altai Mountains harbors a hydrogen-driven thermophilic microbial community.</title>
        <authorList>
            <person name="Kadnikov V.V."/>
            <person name="Mardanov A.V."/>
            <person name="Ivasenko D.A."/>
            <person name="Antsiferov D.V."/>
            <person name="Beletsky A.V."/>
            <person name="Karnachuk O.V."/>
            <person name="Ravin N.V."/>
        </authorList>
    </citation>
    <scope>NUCLEOTIDE SEQUENCE [LARGE SCALE GENOMIC DNA]</scope>
</reference>
<dbReference type="Proteomes" id="UP000244338">
    <property type="component" value="Unassembled WGS sequence"/>
</dbReference>
<feature type="region of interest" description="Disordered" evidence="1">
    <location>
        <begin position="1"/>
        <end position="40"/>
    </location>
</feature>
<organism evidence="2 3">
    <name type="scientific">Candidatus Carbonibacillus altaicus</name>
    <dbReference type="NCBI Taxonomy" id="2163959"/>
    <lineage>
        <taxon>Bacteria</taxon>
        <taxon>Bacillati</taxon>
        <taxon>Bacillota</taxon>
        <taxon>Bacilli</taxon>
        <taxon>Bacillales</taxon>
        <taxon>Candidatus Carbonibacillus</taxon>
    </lineage>
</organism>
<name>A0A2R6Y2K2_9BACL</name>
<evidence type="ECO:0000313" key="2">
    <source>
        <dbReference type="EMBL" id="PTQ56916.1"/>
    </source>
</evidence>
<protein>
    <submittedName>
        <fullName evidence="2">Uncharacterized protein</fullName>
    </submittedName>
</protein>
<dbReference type="EMBL" id="PEBX01000016">
    <property type="protein sequence ID" value="PTQ56916.1"/>
    <property type="molecule type" value="Genomic_DNA"/>
</dbReference>
<evidence type="ECO:0000313" key="3">
    <source>
        <dbReference type="Proteomes" id="UP000244338"/>
    </source>
</evidence>
<evidence type="ECO:0000256" key="1">
    <source>
        <dbReference type="SAM" id="MobiDB-lite"/>
    </source>
</evidence>
<sequence>MFQTVARLSGAPCQGTRYPASDDGSGDGKNGRINPEHLVL</sequence>
<gene>
    <name evidence="2" type="ORF">BSOLF_2477</name>
</gene>
<proteinExistence type="predicted"/>
<accession>A0A2R6Y2K2</accession>
<dbReference type="AlphaFoldDB" id="A0A2R6Y2K2"/>